<evidence type="ECO:0000256" key="4">
    <source>
        <dbReference type="SAM" id="SignalP"/>
    </source>
</evidence>
<evidence type="ECO:0000313" key="7">
    <source>
        <dbReference type="Proteomes" id="UP001152803"/>
    </source>
</evidence>
<feature type="transmembrane region" description="Helical" evidence="3">
    <location>
        <begin position="168"/>
        <end position="186"/>
    </location>
</feature>
<dbReference type="PROSITE" id="PS50287">
    <property type="entry name" value="SRCR_2"/>
    <property type="match status" value="1"/>
</dbReference>
<dbReference type="SUPFAM" id="SSF56487">
    <property type="entry name" value="SRCR-like"/>
    <property type="match status" value="1"/>
</dbReference>
<sequence length="258" mass="28172">MTVKYRPVNSVIMVREVTLVLALLFICTGAHPSAAPCPTQQACPNITTCAPYVPVTSPLATLPAPPAPPVLGLLKVKGDSSTCRGMVYLGLNGSYGLPLCSDSAQRVPRGTLCRQLGCGGYHQQSETQRHIEGYYIHGNGSLETSTCRALEIHCKAPGDSRELKVYKVVTWLLLGLFLFFLLVRIAPHMYSFICKRYRSSTWIGPAQSQSVSFYRVQAGVPPNNSTSKRTSYPALERLAVNASQETSSNRHSDCDSYN</sequence>
<name>A0A9Q1HY05_CONCO</name>
<dbReference type="InterPro" id="IPR003566">
    <property type="entry name" value="Tcell_CD5"/>
</dbReference>
<keyword evidence="4" id="KW-0732">Signal</keyword>
<keyword evidence="7" id="KW-1185">Reference proteome</keyword>
<proteinExistence type="predicted"/>
<dbReference type="PANTHER" id="PTHR47309">
    <property type="entry name" value="T-CELL SURFACE GLYCOPROTEIN CD5"/>
    <property type="match status" value="1"/>
</dbReference>
<reference evidence="6" key="1">
    <citation type="journal article" date="2023" name="Science">
        <title>Genome structures resolve the early diversification of teleost fishes.</title>
        <authorList>
            <person name="Parey E."/>
            <person name="Louis A."/>
            <person name="Montfort J."/>
            <person name="Bouchez O."/>
            <person name="Roques C."/>
            <person name="Iampietro C."/>
            <person name="Lluch J."/>
            <person name="Castinel A."/>
            <person name="Donnadieu C."/>
            <person name="Desvignes T."/>
            <person name="Floi Bucao C."/>
            <person name="Jouanno E."/>
            <person name="Wen M."/>
            <person name="Mejri S."/>
            <person name="Dirks R."/>
            <person name="Jansen H."/>
            <person name="Henkel C."/>
            <person name="Chen W.J."/>
            <person name="Zahm M."/>
            <person name="Cabau C."/>
            <person name="Klopp C."/>
            <person name="Thompson A.W."/>
            <person name="Robinson-Rechavi M."/>
            <person name="Braasch I."/>
            <person name="Lecointre G."/>
            <person name="Bobe J."/>
            <person name="Postlethwait J.H."/>
            <person name="Berthelot C."/>
            <person name="Roest Crollius H."/>
            <person name="Guiguen Y."/>
        </authorList>
    </citation>
    <scope>NUCLEOTIDE SEQUENCE</scope>
    <source>
        <strain evidence="6">Concon-B</strain>
    </source>
</reference>
<protein>
    <recommendedName>
        <fullName evidence="5">SRCR domain-containing protein</fullName>
    </recommendedName>
</protein>
<keyword evidence="1" id="KW-1015">Disulfide bond</keyword>
<dbReference type="AlphaFoldDB" id="A0A9Q1HY05"/>
<evidence type="ECO:0000313" key="6">
    <source>
        <dbReference type="EMBL" id="KAJ8269380.1"/>
    </source>
</evidence>
<keyword evidence="3" id="KW-1133">Transmembrane helix</keyword>
<dbReference type="Proteomes" id="UP001152803">
    <property type="component" value="Unassembled WGS sequence"/>
</dbReference>
<organism evidence="6 7">
    <name type="scientific">Conger conger</name>
    <name type="common">Conger eel</name>
    <name type="synonym">Muraena conger</name>
    <dbReference type="NCBI Taxonomy" id="82655"/>
    <lineage>
        <taxon>Eukaryota</taxon>
        <taxon>Metazoa</taxon>
        <taxon>Chordata</taxon>
        <taxon>Craniata</taxon>
        <taxon>Vertebrata</taxon>
        <taxon>Euteleostomi</taxon>
        <taxon>Actinopterygii</taxon>
        <taxon>Neopterygii</taxon>
        <taxon>Teleostei</taxon>
        <taxon>Anguilliformes</taxon>
        <taxon>Congridae</taxon>
        <taxon>Conger</taxon>
    </lineage>
</organism>
<accession>A0A9Q1HY05</accession>
<dbReference type="GO" id="GO:0005886">
    <property type="term" value="C:plasma membrane"/>
    <property type="evidence" value="ECO:0007669"/>
    <property type="project" value="TreeGrafter"/>
</dbReference>
<feature type="chain" id="PRO_5040433234" description="SRCR domain-containing protein" evidence="4">
    <location>
        <begin position="23"/>
        <end position="258"/>
    </location>
</feature>
<dbReference type="PANTHER" id="PTHR47309:SF1">
    <property type="entry name" value="T-CELL SURFACE GLYCOPROTEIN CD5"/>
    <property type="match status" value="1"/>
</dbReference>
<keyword evidence="3" id="KW-0812">Transmembrane</keyword>
<evidence type="ECO:0000256" key="1">
    <source>
        <dbReference type="ARBA" id="ARBA00023157"/>
    </source>
</evidence>
<dbReference type="GO" id="GO:0031295">
    <property type="term" value="P:T cell costimulation"/>
    <property type="evidence" value="ECO:0007669"/>
    <property type="project" value="TreeGrafter"/>
</dbReference>
<evidence type="ECO:0000256" key="2">
    <source>
        <dbReference type="PROSITE-ProRule" id="PRU00196"/>
    </source>
</evidence>
<keyword evidence="3" id="KW-0472">Membrane</keyword>
<comment type="caution">
    <text evidence="2">Lacks conserved residue(s) required for the propagation of feature annotation.</text>
</comment>
<gene>
    <name evidence="6" type="ORF">COCON_G00119870</name>
</gene>
<feature type="signal peptide" evidence="4">
    <location>
        <begin position="1"/>
        <end position="22"/>
    </location>
</feature>
<dbReference type="InterPro" id="IPR036772">
    <property type="entry name" value="SRCR-like_dom_sf"/>
</dbReference>
<dbReference type="OrthoDB" id="544868at2759"/>
<dbReference type="EMBL" id="JAFJMO010000008">
    <property type="protein sequence ID" value="KAJ8269380.1"/>
    <property type="molecule type" value="Genomic_DNA"/>
</dbReference>
<dbReference type="InterPro" id="IPR001190">
    <property type="entry name" value="SRCR"/>
</dbReference>
<comment type="caution">
    <text evidence="6">The sequence shown here is derived from an EMBL/GenBank/DDBJ whole genome shotgun (WGS) entry which is preliminary data.</text>
</comment>
<feature type="domain" description="SRCR" evidence="5">
    <location>
        <begin position="74"/>
        <end position="119"/>
    </location>
</feature>
<evidence type="ECO:0000259" key="5">
    <source>
        <dbReference type="PROSITE" id="PS50287"/>
    </source>
</evidence>
<evidence type="ECO:0000256" key="3">
    <source>
        <dbReference type="SAM" id="Phobius"/>
    </source>
</evidence>